<proteinExistence type="predicted"/>
<accession>A0A3N4HYV6</accession>
<keyword evidence="3" id="KW-1185">Reference proteome</keyword>
<feature type="compositionally biased region" description="Pro residues" evidence="1">
    <location>
        <begin position="36"/>
        <end position="48"/>
    </location>
</feature>
<evidence type="ECO:0008006" key="4">
    <source>
        <dbReference type="Google" id="ProtNLM"/>
    </source>
</evidence>
<name>A0A3N4HYV6_ASCIM</name>
<dbReference type="EMBL" id="ML119712">
    <property type="protein sequence ID" value="RPA78367.1"/>
    <property type="molecule type" value="Genomic_DNA"/>
</dbReference>
<protein>
    <recommendedName>
        <fullName evidence="4">F-box domain-containing protein</fullName>
    </recommendedName>
</protein>
<sequence>MGESAYSFFKRKRTESQSSPSITPSQPASKRRKTTPPAPTPPAPTPPKHPFHTLPVDLRLEIYSHCSTFTLLQLLHSSRPLFTDLTTYPSILRTSFGFHDCAAAAASSSSSSPVHLTTWPPESFVSPSPLAPGSHFNICCVSSFGSESERRLFHRQHHDSFYAEVEDTCQRCLSLLWRRGNRQACVKRRAGATVKACATGRSVVHCRGCNGHLEVDVWGEGGERCYQAGVARRQVGAVVVPAGTGTAAGSVA</sequence>
<feature type="compositionally biased region" description="Low complexity" evidence="1">
    <location>
        <begin position="16"/>
        <end position="28"/>
    </location>
</feature>
<evidence type="ECO:0000313" key="3">
    <source>
        <dbReference type="Proteomes" id="UP000275078"/>
    </source>
</evidence>
<evidence type="ECO:0000256" key="1">
    <source>
        <dbReference type="SAM" id="MobiDB-lite"/>
    </source>
</evidence>
<feature type="region of interest" description="Disordered" evidence="1">
    <location>
        <begin position="1"/>
        <end position="51"/>
    </location>
</feature>
<dbReference type="Proteomes" id="UP000275078">
    <property type="component" value="Unassembled WGS sequence"/>
</dbReference>
<evidence type="ECO:0000313" key="2">
    <source>
        <dbReference type="EMBL" id="RPA78367.1"/>
    </source>
</evidence>
<dbReference type="AlphaFoldDB" id="A0A3N4HYV6"/>
<gene>
    <name evidence="2" type="ORF">BJ508DRAFT_329309</name>
</gene>
<organism evidence="2 3">
    <name type="scientific">Ascobolus immersus RN42</name>
    <dbReference type="NCBI Taxonomy" id="1160509"/>
    <lineage>
        <taxon>Eukaryota</taxon>
        <taxon>Fungi</taxon>
        <taxon>Dikarya</taxon>
        <taxon>Ascomycota</taxon>
        <taxon>Pezizomycotina</taxon>
        <taxon>Pezizomycetes</taxon>
        <taxon>Pezizales</taxon>
        <taxon>Ascobolaceae</taxon>
        <taxon>Ascobolus</taxon>
    </lineage>
</organism>
<reference evidence="2 3" key="1">
    <citation type="journal article" date="2018" name="Nat. Ecol. Evol.">
        <title>Pezizomycetes genomes reveal the molecular basis of ectomycorrhizal truffle lifestyle.</title>
        <authorList>
            <person name="Murat C."/>
            <person name="Payen T."/>
            <person name="Noel B."/>
            <person name="Kuo A."/>
            <person name="Morin E."/>
            <person name="Chen J."/>
            <person name="Kohler A."/>
            <person name="Krizsan K."/>
            <person name="Balestrini R."/>
            <person name="Da Silva C."/>
            <person name="Montanini B."/>
            <person name="Hainaut M."/>
            <person name="Levati E."/>
            <person name="Barry K.W."/>
            <person name="Belfiori B."/>
            <person name="Cichocki N."/>
            <person name="Clum A."/>
            <person name="Dockter R.B."/>
            <person name="Fauchery L."/>
            <person name="Guy J."/>
            <person name="Iotti M."/>
            <person name="Le Tacon F."/>
            <person name="Lindquist E.A."/>
            <person name="Lipzen A."/>
            <person name="Malagnac F."/>
            <person name="Mello A."/>
            <person name="Molinier V."/>
            <person name="Miyauchi S."/>
            <person name="Poulain J."/>
            <person name="Riccioni C."/>
            <person name="Rubini A."/>
            <person name="Sitrit Y."/>
            <person name="Splivallo R."/>
            <person name="Traeger S."/>
            <person name="Wang M."/>
            <person name="Zifcakova L."/>
            <person name="Wipf D."/>
            <person name="Zambonelli A."/>
            <person name="Paolocci F."/>
            <person name="Nowrousian M."/>
            <person name="Ottonello S."/>
            <person name="Baldrian P."/>
            <person name="Spatafora J.W."/>
            <person name="Henrissat B."/>
            <person name="Nagy L.G."/>
            <person name="Aury J.M."/>
            <person name="Wincker P."/>
            <person name="Grigoriev I.V."/>
            <person name="Bonfante P."/>
            <person name="Martin F.M."/>
        </authorList>
    </citation>
    <scope>NUCLEOTIDE SEQUENCE [LARGE SCALE GENOMIC DNA]</scope>
    <source>
        <strain evidence="2 3">RN42</strain>
    </source>
</reference>